<reference evidence="4" key="1">
    <citation type="journal article" date="2021" name="Cell">
        <title>Tracing the genetic footprints of vertebrate landing in non-teleost ray-finned fishes.</title>
        <authorList>
            <person name="Bi X."/>
            <person name="Wang K."/>
            <person name="Yang L."/>
            <person name="Pan H."/>
            <person name="Jiang H."/>
            <person name="Wei Q."/>
            <person name="Fang M."/>
            <person name="Yu H."/>
            <person name="Zhu C."/>
            <person name="Cai Y."/>
            <person name="He Y."/>
            <person name="Gan X."/>
            <person name="Zeng H."/>
            <person name="Yu D."/>
            <person name="Zhu Y."/>
            <person name="Jiang H."/>
            <person name="Qiu Q."/>
            <person name="Yang H."/>
            <person name="Zhang Y.E."/>
            <person name="Wang W."/>
            <person name="Zhu M."/>
            <person name="He S."/>
            <person name="Zhang G."/>
        </authorList>
    </citation>
    <scope>NUCLEOTIDE SEQUENCE</scope>
    <source>
        <strain evidence="4">Allg_001</strain>
    </source>
</reference>
<dbReference type="PIRSF" id="PIRSF036881">
    <property type="entry name" value="PAT"/>
    <property type="match status" value="1"/>
</dbReference>
<evidence type="ECO:0000313" key="4">
    <source>
        <dbReference type="EMBL" id="MBN3311957.1"/>
    </source>
</evidence>
<dbReference type="SUPFAM" id="SSF109775">
    <property type="entry name" value="Mannose-6-phosphate receptor binding protein 1 (Tip47), C-terminal domain"/>
    <property type="match status" value="1"/>
</dbReference>
<keyword evidence="3" id="KW-0551">Lipid droplet</keyword>
<gene>
    <name evidence="4" type="primary">Plin1</name>
    <name evidence="4" type="ORF">GTO95_0005038</name>
</gene>
<evidence type="ECO:0000256" key="1">
    <source>
        <dbReference type="ARBA" id="ARBA00004502"/>
    </source>
</evidence>
<dbReference type="PANTHER" id="PTHR47138">
    <property type="entry name" value="PERILIPIN-1"/>
    <property type="match status" value="1"/>
</dbReference>
<comment type="subcellular location">
    <subcellularLocation>
        <location evidence="1">Lipid droplet</location>
    </subcellularLocation>
</comment>
<keyword evidence="5" id="KW-1185">Reference proteome</keyword>
<dbReference type="Pfam" id="PF03036">
    <property type="entry name" value="Perilipin"/>
    <property type="match status" value="3"/>
</dbReference>
<feature type="non-terminal residue" evidence="4">
    <location>
        <position position="1"/>
    </location>
</feature>
<dbReference type="GO" id="GO:0005811">
    <property type="term" value="C:lipid droplet"/>
    <property type="evidence" value="ECO:0007669"/>
    <property type="project" value="UniProtKB-SubCell"/>
</dbReference>
<dbReference type="InterPro" id="IPR042998">
    <property type="entry name" value="PLIN1"/>
</dbReference>
<comment type="caution">
    <text evidence="4">The sequence shown here is derived from an EMBL/GenBank/DDBJ whole genome shotgun (WGS) entry which is preliminary data.</text>
</comment>
<dbReference type="Proteomes" id="UP000736164">
    <property type="component" value="Unassembled WGS sequence"/>
</dbReference>
<evidence type="ECO:0000256" key="3">
    <source>
        <dbReference type="ARBA" id="ARBA00022677"/>
    </source>
</evidence>
<dbReference type="InterPro" id="IPR004279">
    <property type="entry name" value="Perilipin"/>
</dbReference>
<dbReference type="EMBL" id="JAAWVO010003410">
    <property type="protein sequence ID" value="MBN3311957.1"/>
    <property type="molecule type" value="Genomic_DNA"/>
</dbReference>
<protein>
    <submittedName>
        <fullName evidence="4">PLIN1 protein</fullName>
    </submittedName>
</protein>
<accession>A0A8J7NEH9</accession>
<feature type="non-terminal residue" evidence="4">
    <location>
        <position position="480"/>
    </location>
</feature>
<dbReference type="GO" id="GO:0006629">
    <property type="term" value="P:lipid metabolic process"/>
    <property type="evidence" value="ECO:0007669"/>
    <property type="project" value="InterPro"/>
</dbReference>
<evidence type="ECO:0000313" key="5">
    <source>
        <dbReference type="Proteomes" id="UP000736164"/>
    </source>
</evidence>
<comment type="similarity">
    <text evidence="2">Belongs to the perilipin family.</text>
</comment>
<sequence>MKTIRKEKGKRETVQGSDCWLRPPSQESVLARLLALPVVDGAFTVIERAYSSSKHVHPVVCSVCEVYETGAKVATSLAVLSIQPAIHRLEPQRQCLSLFLLQYETIVQVMLKSLYRCMKLIFTGSCSEIVKVVAVNKLACKGLDRLEENIPALQYPPDKLASSIAEVISSTVTVAKDSITSPIARTSDRVLGVALDSYQLTRRALGDTVDYLLSSRPARLAAEGVDVFISVTENLVDYILPPAQDEKGRYSQKLLCSQLGKSRCIDHRTSTLTENRLAKPENDKNPFFSQEKQLSCVGGKIFSPKGKRNFLYRRLEALASTVWRRAYDQTATQLRRTKSQGQELVMWVPGVAPLTSLARKNLEFAGGVLQAVPSSVSGLLFGGTEEQKDKEKKKKKEGELLQSDEVQGLVSSLGHQLQNAYTSVVSSVRSAPEVTAALAKDTAGALVETWSSVLKNVSHYIPVSHFQRPPAVFDNSIILD</sequence>
<organism evidence="4 5">
    <name type="scientific">Atractosteus spatula</name>
    <name type="common">Alligator gar</name>
    <name type="synonym">Lepisosteus spatula</name>
    <dbReference type="NCBI Taxonomy" id="7917"/>
    <lineage>
        <taxon>Eukaryota</taxon>
        <taxon>Metazoa</taxon>
        <taxon>Chordata</taxon>
        <taxon>Craniata</taxon>
        <taxon>Vertebrata</taxon>
        <taxon>Euteleostomi</taxon>
        <taxon>Actinopterygii</taxon>
        <taxon>Neopterygii</taxon>
        <taxon>Holostei</taxon>
        <taxon>Semionotiformes</taxon>
        <taxon>Lepisosteidae</taxon>
        <taxon>Atractosteus</taxon>
    </lineage>
</organism>
<dbReference type="AlphaFoldDB" id="A0A8J7NEH9"/>
<name>A0A8J7NEH9_ATRSP</name>
<proteinExistence type="inferred from homology"/>
<dbReference type="PANTHER" id="PTHR47138:SF1">
    <property type="entry name" value="PERILIPIN-1"/>
    <property type="match status" value="1"/>
</dbReference>
<evidence type="ECO:0000256" key="2">
    <source>
        <dbReference type="ARBA" id="ARBA00006311"/>
    </source>
</evidence>